<sequence length="225" mass="24291">MQQTALNLIAIGVFGMTLSVLLGPILNISPAIPALTTLGVLILGTFDSFRFQGKGVTLLLDALAGATHRDRVIRHEAGHFLVAYFLGIGITGYTLTAWEAFKQGQPGLGGVTFESQLLSPDALAVGEMRLTLERFCTVWMAGIAAETIVYGSAEGGTEDRQKLREAISALGRPTSESEVKERSCTRQAHTIIQEHWASYEALVAAMEKRASVAECCHIIQQNCQN</sequence>
<dbReference type="GO" id="GO:0004222">
    <property type="term" value="F:metalloendopeptidase activity"/>
    <property type="evidence" value="ECO:0007669"/>
    <property type="project" value="InterPro"/>
</dbReference>
<keyword evidence="1" id="KW-0472">Membrane</keyword>
<keyword evidence="1" id="KW-1133">Transmembrane helix</keyword>
<dbReference type="SUPFAM" id="SSF140990">
    <property type="entry name" value="FtsH protease domain-like"/>
    <property type="match status" value="1"/>
</dbReference>
<dbReference type="Gene3D" id="1.20.58.760">
    <property type="entry name" value="Peptidase M41"/>
    <property type="match status" value="1"/>
</dbReference>
<dbReference type="EMBL" id="CADCTM010000491">
    <property type="protein sequence ID" value="CAA9272347.1"/>
    <property type="molecule type" value="Genomic_DNA"/>
</dbReference>
<feature type="transmembrane region" description="Helical" evidence="1">
    <location>
        <begin position="31"/>
        <end position="49"/>
    </location>
</feature>
<dbReference type="AlphaFoldDB" id="A0A6J4J961"/>
<dbReference type="PANTHER" id="PTHR33471:SF7">
    <property type="entry name" value="ATP-DEPENDENT ZINC METALLOPROTEASE-RELATED"/>
    <property type="match status" value="1"/>
</dbReference>
<reference evidence="2" key="1">
    <citation type="submission" date="2020-02" db="EMBL/GenBank/DDBJ databases">
        <authorList>
            <person name="Meier V. D."/>
        </authorList>
    </citation>
    <scope>NUCLEOTIDE SEQUENCE</scope>
    <source>
        <strain evidence="2">AVDCRST_MAG92</strain>
    </source>
</reference>
<accession>A0A6J4J961</accession>
<proteinExistence type="predicted"/>
<keyword evidence="1" id="KW-0812">Transmembrane</keyword>
<evidence type="ECO:0008006" key="3">
    <source>
        <dbReference type="Google" id="ProtNLM"/>
    </source>
</evidence>
<organism evidence="2">
    <name type="scientific">uncultured Coleofasciculus sp</name>
    <dbReference type="NCBI Taxonomy" id="1267456"/>
    <lineage>
        <taxon>Bacteria</taxon>
        <taxon>Bacillati</taxon>
        <taxon>Cyanobacteriota</taxon>
        <taxon>Cyanophyceae</taxon>
        <taxon>Coleofasciculales</taxon>
        <taxon>Coleofasciculaceae</taxon>
        <taxon>Coleofasciculus</taxon>
        <taxon>environmental samples</taxon>
    </lineage>
</organism>
<evidence type="ECO:0000313" key="2">
    <source>
        <dbReference type="EMBL" id="CAA9272347.1"/>
    </source>
</evidence>
<dbReference type="PANTHER" id="PTHR33471">
    <property type="entry name" value="ATP-DEPENDENT ZINC METALLOPROTEASE-RELATED"/>
    <property type="match status" value="1"/>
</dbReference>
<evidence type="ECO:0000256" key="1">
    <source>
        <dbReference type="SAM" id="Phobius"/>
    </source>
</evidence>
<feature type="transmembrane region" description="Helical" evidence="1">
    <location>
        <begin position="5"/>
        <end position="25"/>
    </location>
</feature>
<feature type="transmembrane region" description="Helical" evidence="1">
    <location>
        <begin position="77"/>
        <end position="98"/>
    </location>
</feature>
<dbReference type="GO" id="GO:0006508">
    <property type="term" value="P:proteolysis"/>
    <property type="evidence" value="ECO:0007669"/>
    <property type="project" value="InterPro"/>
</dbReference>
<dbReference type="InterPro" id="IPR037219">
    <property type="entry name" value="Peptidase_M41-like"/>
</dbReference>
<gene>
    <name evidence="2" type="ORF">AVDCRST_MAG92-3030</name>
</gene>
<protein>
    <recommendedName>
        <fullName evidence="3">ATP-dependent Zn protease</fullName>
    </recommendedName>
</protein>
<name>A0A6J4J961_9CYAN</name>
<dbReference type="GO" id="GO:0004176">
    <property type="term" value="F:ATP-dependent peptidase activity"/>
    <property type="evidence" value="ECO:0007669"/>
    <property type="project" value="InterPro"/>
</dbReference>
<dbReference type="GO" id="GO:0005524">
    <property type="term" value="F:ATP binding"/>
    <property type="evidence" value="ECO:0007669"/>
    <property type="project" value="InterPro"/>
</dbReference>